<protein>
    <submittedName>
        <fullName evidence="1">Uncharacterized protein</fullName>
    </submittedName>
</protein>
<dbReference type="EMBL" id="AGNL01002942">
    <property type="protein sequence ID" value="EJK75421.1"/>
    <property type="molecule type" value="Genomic_DNA"/>
</dbReference>
<sequence length="224" mass="24777">MQGPSMLVAIEYLPSSFVAERQRCCVALLFEGRLTGNILDELNLRYLILKLPEIEADYNGSAIGDCTLKPPVGIAGPQTPENQLLSGLPDGYISLSEDLQQQRQVCCSGMGRCGGQSTRYISSKVRGLWFGAIPGEFKCGLASDTCAAFGGLLVFYANFHRMKRPIFPLPPQDHPQVSDLIAQHGSRFRSRLGRVADKERRHLAERKMGGEEVFYLISEKVLAR</sequence>
<keyword evidence="2" id="KW-1185">Reference proteome</keyword>
<proteinExistence type="predicted"/>
<name>K0TLL9_THAOC</name>
<organism evidence="1 2">
    <name type="scientific">Thalassiosira oceanica</name>
    <name type="common">Marine diatom</name>
    <dbReference type="NCBI Taxonomy" id="159749"/>
    <lineage>
        <taxon>Eukaryota</taxon>
        <taxon>Sar</taxon>
        <taxon>Stramenopiles</taxon>
        <taxon>Ochrophyta</taxon>
        <taxon>Bacillariophyta</taxon>
        <taxon>Coscinodiscophyceae</taxon>
        <taxon>Thalassiosirophycidae</taxon>
        <taxon>Thalassiosirales</taxon>
        <taxon>Thalassiosiraceae</taxon>
        <taxon>Thalassiosira</taxon>
    </lineage>
</organism>
<evidence type="ECO:0000313" key="2">
    <source>
        <dbReference type="Proteomes" id="UP000266841"/>
    </source>
</evidence>
<evidence type="ECO:0000313" key="1">
    <source>
        <dbReference type="EMBL" id="EJK75421.1"/>
    </source>
</evidence>
<comment type="caution">
    <text evidence="1">The sequence shown here is derived from an EMBL/GenBank/DDBJ whole genome shotgun (WGS) entry which is preliminary data.</text>
</comment>
<dbReference type="AlphaFoldDB" id="K0TLL9"/>
<gene>
    <name evidence="1" type="ORF">THAOC_02854</name>
</gene>
<dbReference type="Proteomes" id="UP000266841">
    <property type="component" value="Unassembled WGS sequence"/>
</dbReference>
<accession>K0TLL9</accession>
<reference evidence="1 2" key="1">
    <citation type="journal article" date="2012" name="Genome Biol.">
        <title>Genome and low-iron response of an oceanic diatom adapted to chronic iron limitation.</title>
        <authorList>
            <person name="Lommer M."/>
            <person name="Specht M."/>
            <person name="Roy A.S."/>
            <person name="Kraemer L."/>
            <person name="Andreson R."/>
            <person name="Gutowska M.A."/>
            <person name="Wolf J."/>
            <person name="Bergner S.V."/>
            <person name="Schilhabel M.B."/>
            <person name="Klostermeier U.C."/>
            <person name="Beiko R.G."/>
            <person name="Rosenstiel P."/>
            <person name="Hippler M."/>
            <person name="Laroche J."/>
        </authorList>
    </citation>
    <scope>NUCLEOTIDE SEQUENCE [LARGE SCALE GENOMIC DNA]</scope>
    <source>
        <strain evidence="1 2">CCMP1005</strain>
    </source>
</reference>